<dbReference type="PANTHER" id="PTHR10098:SF108">
    <property type="entry name" value="TETRATRICOPEPTIDE REPEAT PROTEIN 28"/>
    <property type="match status" value="1"/>
</dbReference>
<dbReference type="RefSeq" id="WP_141724068.1">
    <property type="nucleotide sequence ID" value="NZ_FMCT01000022.1"/>
</dbReference>
<sequence>MEDPEPSRARPLAVAATTTIARHAEVHRLAVAGREPEIARSIGTRVCQVWLGISRFAAVEAMATATLTLGPDVDAFYDRGWARAATGRPWLALEDYQQALALHQQAGNRAGEAATLTNIGHTYHGLGDRQKALDHYREALPLLREVGNRAGEAATLTNIG</sequence>
<evidence type="ECO:0000256" key="1">
    <source>
        <dbReference type="PROSITE-ProRule" id="PRU00339"/>
    </source>
</evidence>
<dbReference type="InterPro" id="IPR019734">
    <property type="entry name" value="TPR_rpt"/>
</dbReference>
<dbReference type="Pfam" id="PF13424">
    <property type="entry name" value="TPR_12"/>
    <property type="match status" value="1"/>
</dbReference>
<dbReference type="SUPFAM" id="SSF48452">
    <property type="entry name" value="TPR-like"/>
    <property type="match status" value="1"/>
</dbReference>
<evidence type="ECO:0000313" key="3">
    <source>
        <dbReference type="Proteomes" id="UP000183585"/>
    </source>
</evidence>
<dbReference type="Gene3D" id="1.25.40.10">
    <property type="entry name" value="Tetratricopeptide repeat domain"/>
    <property type="match status" value="1"/>
</dbReference>
<keyword evidence="3" id="KW-1185">Reference proteome</keyword>
<dbReference type="InterPro" id="IPR011990">
    <property type="entry name" value="TPR-like_helical_dom_sf"/>
</dbReference>
<dbReference type="PANTHER" id="PTHR10098">
    <property type="entry name" value="RAPSYN-RELATED"/>
    <property type="match status" value="1"/>
</dbReference>
<gene>
    <name evidence="2" type="ORF">GA0070563_1221</name>
</gene>
<organism evidence="2 3">
    <name type="scientific">Micromonospora carbonacea</name>
    <dbReference type="NCBI Taxonomy" id="47853"/>
    <lineage>
        <taxon>Bacteria</taxon>
        <taxon>Bacillati</taxon>
        <taxon>Actinomycetota</taxon>
        <taxon>Actinomycetes</taxon>
        <taxon>Micromonosporales</taxon>
        <taxon>Micromonosporaceae</taxon>
        <taxon>Micromonospora</taxon>
    </lineage>
</organism>
<proteinExistence type="predicted"/>
<name>A0A1C5AVS2_9ACTN</name>
<dbReference type="AlphaFoldDB" id="A0A1C5AVS2"/>
<keyword evidence="1" id="KW-0802">TPR repeat</keyword>
<dbReference type="Proteomes" id="UP000183585">
    <property type="component" value="Unassembled WGS sequence"/>
</dbReference>
<dbReference type="EMBL" id="FMCT01000022">
    <property type="protein sequence ID" value="SCF49322.1"/>
    <property type="molecule type" value="Genomic_DNA"/>
</dbReference>
<feature type="repeat" description="TPR" evidence="1">
    <location>
        <begin position="113"/>
        <end position="146"/>
    </location>
</feature>
<feature type="non-terminal residue" evidence="2">
    <location>
        <position position="160"/>
    </location>
</feature>
<evidence type="ECO:0000313" key="2">
    <source>
        <dbReference type="EMBL" id="SCF49322.1"/>
    </source>
</evidence>
<dbReference type="PROSITE" id="PS50005">
    <property type="entry name" value="TPR"/>
    <property type="match status" value="1"/>
</dbReference>
<accession>A0A1C5AVS2</accession>
<reference evidence="3" key="1">
    <citation type="submission" date="2016-06" db="EMBL/GenBank/DDBJ databases">
        <authorList>
            <person name="Varghese N."/>
            <person name="Submissions Spin"/>
        </authorList>
    </citation>
    <scope>NUCLEOTIDE SEQUENCE [LARGE SCALE GENOMIC DNA]</scope>
    <source>
        <strain evidence="3">DSM 43168</strain>
    </source>
</reference>
<protein>
    <submittedName>
        <fullName evidence="2">Tetratricopeptide repeat-containing protein</fullName>
    </submittedName>
</protein>
<dbReference type="SMART" id="SM00028">
    <property type="entry name" value="TPR"/>
    <property type="match status" value="2"/>
</dbReference>